<dbReference type="EMBL" id="BMLW01000001">
    <property type="protein sequence ID" value="GGP07271.1"/>
    <property type="molecule type" value="Genomic_DNA"/>
</dbReference>
<dbReference type="InterPro" id="IPR013491">
    <property type="entry name" value="Tape_meas_N"/>
</dbReference>
<dbReference type="Proteomes" id="UP000641206">
    <property type="component" value="Unassembled WGS sequence"/>
</dbReference>
<feature type="transmembrane region" description="Helical" evidence="1">
    <location>
        <begin position="663"/>
        <end position="689"/>
    </location>
</feature>
<evidence type="ECO:0000313" key="4">
    <source>
        <dbReference type="Proteomes" id="UP000641206"/>
    </source>
</evidence>
<keyword evidence="1" id="KW-1133">Transmembrane helix</keyword>
<keyword evidence="1" id="KW-0472">Membrane</keyword>
<comment type="caution">
    <text evidence="3">The sequence shown here is derived from an EMBL/GenBank/DDBJ whole genome shotgun (WGS) entry which is preliminary data.</text>
</comment>
<accession>A0ABQ2NMP4</accession>
<dbReference type="Gene3D" id="1.20.120.20">
    <property type="entry name" value="Apolipoprotein"/>
    <property type="match status" value="1"/>
</dbReference>
<protein>
    <recommendedName>
        <fullName evidence="2">Tape measure protein N-terminal domain-containing protein</fullName>
    </recommendedName>
</protein>
<feature type="transmembrane region" description="Helical" evidence="1">
    <location>
        <begin position="728"/>
        <end position="750"/>
    </location>
</feature>
<evidence type="ECO:0000259" key="2">
    <source>
        <dbReference type="Pfam" id="PF20155"/>
    </source>
</evidence>
<feature type="transmembrane region" description="Helical" evidence="1">
    <location>
        <begin position="624"/>
        <end position="657"/>
    </location>
</feature>
<evidence type="ECO:0000256" key="1">
    <source>
        <dbReference type="SAM" id="Phobius"/>
    </source>
</evidence>
<feature type="transmembrane region" description="Helical" evidence="1">
    <location>
        <begin position="529"/>
        <end position="549"/>
    </location>
</feature>
<feature type="transmembrane region" description="Helical" evidence="1">
    <location>
        <begin position="561"/>
        <end position="588"/>
    </location>
</feature>
<feature type="transmembrane region" description="Helical" evidence="1">
    <location>
        <begin position="701"/>
        <end position="722"/>
    </location>
</feature>
<proteinExistence type="predicted"/>
<keyword evidence="1" id="KW-0812">Transmembrane</keyword>
<dbReference type="PANTHER" id="PTHR37813:SF1">
    <property type="entry name" value="FELS-2 PROPHAGE PROTEIN"/>
    <property type="match status" value="1"/>
</dbReference>
<feature type="transmembrane region" description="Helical" evidence="1">
    <location>
        <begin position="478"/>
        <end position="497"/>
    </location>
</feature>
<reference evidence="4" key="1">
    <citation type="journal article" date="2019" name="Int. J. Syst. Evol. Microbiol.">
        <title>The Global Catalogue of Microorganisms (GCM) 10K type strain sequencing project: providing services to taxonomists for standard genome sequencing and annotation.</title>
        <authorList>
            <consortium name="The Broad Institute Genomics Platform"/>
            <consortium name="The Broad Institute Genome Sequencing Center for Infectious Disease"/>
            <person name="Wu L."/>
            <person name="Ma J."/>
        </authorList>
    </citation>
    <scope>NUCLEOTIDE SEQUENCE [LARGE SCALE GENOMIC DNA]</scope>
    <source>
        <strain evidence="4">CGMCC 1.7693</strain>
    </source>
</reference>
<feature type="transmembrane region" description="Helical" evidence="1">
    <location>
        <begin position="440"/>
        <end position="466"/>
    </location>
</feature>
<feature type="transmembrane region" description="Helical" evidence="1">
    <location>
        <begin position="364"/>
        <end position="385"/>
    </location>
</feature>
<gene>
    <name evidence="3" type="ORF">GCM10011346_02590</name>
</gene>
<name>A0ABQ2NMP4_9BACI</name>
<dbReference type="PANTHER" id="PTHR37813">
    <property type="entry name" value="FELS-2 PROPHAGE PROTEIN"/>
    <property type="match status" value="1"/>
</dbReference>
<evidence type="ECO:0000313" key="3">
    <source>
        <dbReference type="EMBL" id="GGP07271.1"/>
    </source>
</evidence>
<sequence length="935" mass="96092">MADYTVSARLTSDAKGFQKGFQAAQESLANLQGKAAGFGKKFQNIGKEISKTGDALTNRITKPAVAATTALTGITLVKGFQRLTGIDTAQAKLMGLGHDAETVEVIMNSALESVKGTSYGMDAAATTAASAVAAGIEPGKELTRYLTLTGDAAAIAGDSLDGMGSIFNKVQTANRAYNGELQMLSDRGLPIYQWLAAEADTTADAVRDMAADGEISAQMFLSAIENNIGGAAKIMGENSFTAAVSNIGASISRIGANFLDAGGEAGGFFSTVKPLLTSFNESLGVVEDKAADLGVKFGEAFNSFLDKAMELKARFDELSQPVQNLILQGAAIGAAFLIGIGPALKIVGTLASGFGGLVSMVSVLISPVGLVAAAIVGLGVAFGIAMAKSEAFREVVFGAFDWIKNTITEIASTLGPILATMFDGAKDGVMTFADSIGDKLLGAFDVISTVVMTAVELISTFISGLVEGFQSAGGEVSNLSSLFFGFNPILSMAMVILQEFGPQIAEAFMQIGELVLPLLSMLGETLGQLAAAVIPLVMTAINTLIPIIMELGMIFMDIVTTVLPIVVDLFMQLVPIVMQFVEAVIGIVQQIMPLVSVLIGSLVPVLTTLIGIVMNIVQAAAPALIAILGAVVSAFEAIAPVAMAVVTAAVNMIAGIIAAVNPIIAFVGGIISSIISIIAPIISFVAGVISSIFSVISPITAFVSGIFSTVSTIITTTFQTAMSFISSAISSISGIISNLSGVVSGVFNGISSTISSIMSGVSSTITGVFTAIQSAWTGLQSFVDGVFSGIGSSVETLVGQVKGFVNGVIGGINSAIGLINKIPGVSIGKIPQLYRGTDDWDGGFARMNEGGRGELVMLPGGSQVIPHDVSMKYAREAGKHAGTSVQGTTGSIVNNENNVTIHAVIRNDKDIDRLARSLDERLGNLNARKGAAFGG</sequence>
<dbReference type="Pfam" id="PF20155">
    <property type="entry name" value="TMP_3"/>
    <property type="match status" value="1"/>
</dbReference>
<feature type="transmembrane region" description="Helical" evidence="1">
    <location>
        <begin position="594"/>
        <end position="617"/>
    </location>
</feature>
<organism evidence="3 4">
    <name type="scientific">Oceanobacillus neutriphilus</name>
    <dbReference type="NCBI Taxonomy" id="531815"/>
    <lineage>
        <taxon>Bacteria</taxon>
        <taxon>Bacillati</taxon>
        <taxon>Bacillota</taxon>
        <taxon>Bacilli</taxon>
        <taxon>Bacillales</taxon>
        <taxon>Bacillaceae</taxon>
        <taxon>Oceanobacillus</taxon>
    </lineage>
</organism>
<feature type="domain" description="Tape measure protein N-terminal" evidence="2">
    <location>
        <begin position="81"/>
        <end position="261"/>
    </location>
</feature>
<keyword evidence="4" id="KW-1185">Reference proteome</keyword>
<dbReference type="RefSeq" id="WP_188732743.1">
    <property type="nucleotide sequence ID" value="NZ_BMLW01000001.1"/>
</dbReference>